<evidence type="ECO:0000259" key="3">
    <source>
        <dbReference type="Pfam" id="PF18133"/>
    </source>
</evidence>
<dbReference type="InterPro" id="IPR041606">
    <property type="entry name" value="HydF_dimer"/>
</dbReference>
<protein>
    <submittedName>
        <fullName evidence="4">Small GTP-binding protein</fullName>
    </submittedName>
</protein>
<feature type="domain" description="G" evidence="1">
    <location>
        <begin position="12"/>
        <end position="126"/>
    </location>
</feature>
<dbReference type="Proteomes" id="UP000005096">
    <property type="component" value="Chromosome"/>
</dbReference>
<dbReference type="OrthoDB" id="9811338at2"/>
<dbReference type="HOGENOM" id="CLU_042017_0_0_0"/>
<dbReference type="NCBIfam" id="TIGR00231">
    <property type="entry name" value="small_GTP"/>
    <property type="match status" value="1"/>
</dbReference>
<accession>E3D0X8</accession>
<dbReference type="PANTHER" id="PTHR42714:SF6">
    <property type="entry name" value="TRANSLATION INITIATION FACTOR IF-2"/>
    <property type="match status" value="1"/>
</dbReference>
<dbReference type="STRING" id="584708.Apau_0631"/>
<dbReference type="InterPro" id="IPR040644">
    <property type="entry name" value="HydF_tetramer"/>
</dbReference>
<dbReference type="InterPro" id="IPR006073">
    <property type="entry name" value="GTP-bd"/>
</dbReference>
<dbReference type="RefSeq" id="WP_006300219.1">
    <property type="nucleotide sequence ID" value="NZ_CM001022.1"/>
</dbReference>
<dbReference type="CDD" id="cd00880">
    <property type="entry name" value="Era_like"/>
    <property type="match status" value="1"/>
</dbReference>
<evidence type="ECO:0000313" key="5">
    <source>
        <dbReference type="Proteomes" id="UP000005096"/>
    </source>
</evidence>
<proteinExistence type="predicted"/>
<name>E3D0X8_9BACT</name>
<dbReference type="Pfam" id="PF18128">
    <property type="entry name" value="HydF_dimer"/>
    <property type="match status" value="1"/>
</dbReference>
<dbReference type="PANTHER" id="PTHR42714">
    <property type="entry name" value="TRNA MODIFICATION GTPASE GTPBP3"/>
    <property type="match status" value="1"/>
</dbReference>
<dbReference type="GO" id="GO:0002098">
    <property type="term" value="P:tRNA wobble uridine modification"/>
    <property type="evidence" value="ECO:0007669"/>
    <property type="project" value="TreeGrafter"/>
</dbReference>
<dbReference type="NCBIfam" id="TIGR03918">
    <property type="entry name" value="GTP_HydF"/>
    <property type="match status" value="1"/>
</dbReference>
<dbReference type="AlphaFoldDB" id="E3D0X8"/>
<feature type="domain" description="Hydrogen maturase F tetramerization" evidence="3">
    <location>
        <begin position="278"/>
        <end position="394"/>
    </location>
</feature>
<dbReference type="InterPro" id="IPR023873">
    <property type="entry name" value="FeFe-hyd_GTPase_HydF"/>
</dbReference>
<dbReference type="Gene3D" id="3.40.50.300">
    <property type="entry name" value="P-loop containing nucleotide triphosphate hydrolases"/>
    <property type="match status" value="1"/>
</dbReference>
<gene>
    <name evidence="4" type="ORF">Apau_0631</name>
</gene>
<dbReference type="eggNOG" id="COG0486">
    <property type="taxonomic scope" value="Bacteria"/>
</dbReference>
<dbReference type="GO" id="GO:0030488">
    <property type="term" value="P:tRNA methylation"/>
    <property type="evidence" value="ECO:0007669"/>
    <property type="project" value="TreeGrafter"/>
</dbReference>
<dbReference type="InterPro" id="IPR027417">
    <property type="entry name" value="P-loop_NTPase"/>
</dbReference>
<sequence>MLRTPLAEQISVVVYGRRNAGKSSLVNRMLGMEASIVSPRPGTTTDPVVRSVEMGALGPVAVTDTAGYDDDEDELGTLRTERSRKRLETADIVLFVTPGDEEPTSDEIALTEELHRRDKPVLVVLTRSDREIAEAKRRFAPGFRKIAVDNLTGRGIEDLNAALRQFSDQVEREITPLEGLVQAGDLVLLITPIDSSAPKARMILPQVEVIRDILDQDCFMAIAKEHQLGACYASLGVRPALAVTDSQAFSEVREILPPDQLLTSFSILFARKKGDLAFFVEGIQRLEELPESPRVLVLESCKHHRMDDDIGTVKIPNLFRRLVRAGAAFELRQDVPSPEELRNYHYVINCAGCMTTRNDMLRRIALLREADVPGTNYGLFLAWAKGLLPRALEPFPVEHALYHSFRRSHEPVSA</sequence>
<reference evidence="4 5" key="1">
    <citation type="journal article" date="2010" name="Stand. Genomic Sci.">
        <title>Non-contiguous finished genome sequence of Aminomonas paucivorans type strain (GLU-3).</title>
        <authorList>
            <person name="Pitluck S."/>
            <person name="Yasawong M."/>
            <person name="Held B."/>
            <person name="Lapidus A."/>
            <person name="Nolan M."/>
            <person name="Copeland A."/>
            <person name="Lucas S."/>
            <person name="Del Rio T.G."/>
            <person name="Tice H."/>
            <person name="Cheng J.F."/>
            <person name="Chertkov O."/>
            <person name="Goodwin L."/>
            <person name="Tapia R."/>
            <person name="Han C."/>
            <person name="Liolios K."/>
            <person name="Ivanova N."/>
            <person name="Mavromatis K."/>
            <person name="Ovchinnikova G."/>
            <person name="Pati A."/>
            <person name="Chen A."/>
            <person name="Palaniappan K."/>
            <person name="Land M."/>
            <person name="Hauser L."/>
            <person name="Chang Y.J."/>
            <person name="Jeffries C.D."/>
            <person name="Pukall R."/>
            <person name="Spring S."/>
            <person name="Rohde M."/>
            <person name="Sikorski J."/>
            <person name="Goker M."/>
            <person name="Woyke T."/>
            <person name="Bristow J."/>
            <person name="Eisen J.A."/>
            <person name="Markowitz V."/>
            <person name="Hugenholtz P."/>
            <person name="Kyrpides N.C."/>
            <person name="Klenk H.P."/>
        </authorList>
    </citation>
    <scope>NUCLEOTIDE SEQUENCE [LARGE SCALE GENOMIC DNA]</scope>
    <source>
        <strain evidence="4 5">DSM 12260</strain>
    </source>
</reference>
<feature type="domain" description="Hydrogen maturase F dimerization" evidence="2">
    <location>
        <begin position="177"/>
        <end position="274"/>
    </location>
</feature>
<dbReference type="Pfam" id="PF01926">
    <property type="entry name" value="MMR_HSR1"/>
    <property type="match status" value="1"/>
</dbReference>
<evidence type="ECO:0000259" key="2">
    <source>
        <dbReference type="Pfam" id="PF18128"/>
    </source>
</evidence>
<evidence type="ECO:0000259" key="1">
    <source>
        <dbReference type="Pfam" id="PF01926"/>
    </source>
</evidence>
<dbReference type="GO" id="GO:0005525">
    <property type="term" value="F:GTP binding"/>
    <property type="evidence" value="ECO:0007669"/>
    <property type="project" value="InterPro"/>
</dbReference>
<organism evidence="4 5">
    <name type="scientific">Aminomonas paucivorans DSM 12260</name>
    <dbReference type="NCBI Taxonomy" id="584708"/>
    <lineage>
        <taxon>Bacteria</taxon>
        <taxon>Thermotogati</taxon>
        <taxon>Synergistota</taxon>
        <taxon>Synergistia</taxon>
        <taxon>Synergistales</taxon>
        <taxon>Synergistaceae</taxon>
        <taxon>Aminomonas</taxon>
    </lineage>
</organism>
<dbReference type="Pfam" id="PF18133">
    <property type="entry name" value="HydF_tetramer"/>
    <property type="match status" value="1"/>
</dbReference>
<dbReference type="InterPro" id="IPR005225">
    <property type="entry name" value="Small_GTP-bd"/>
</dbReference>
<evidence type="ECO:0000313" key="4">
    <source>
        <dbReference type="EMBL" id="EFQ23060.1"/>
    </source>
</evidence>
<dbReference type="Gene3D" id="3.40.50.11420">
    <property type="match status" value="1"/>
</dbReference>
<dbReference type="Gene3D" id="3.40.50.11410">
    <property type="match status" value="1"/>
</dbReference>
<dbReference type="EMBL" id="CM001022">
    <property type="protein sequence ID" value="EFQ23060.1"/>
    <property type="molecule type" value="Genomic_DNA"/>
</dbReference>
<dbReference type="PaxDb" id="584708-Apau_0631"/>
<dbReference type="GO" id="GO:0005737">
    <property type="term" value="C:cytoplasm"/>
    <property type="evidence" value="ECO:0007669"/>
    <property type="project" value="TreeGrafter"/>
</dbReference>
<keyword evidence="5" id="KW-1185">Reference proteome</keyword>
<dbReference type="SUPFAM" id="SSF52540">
    <property type="entry name" value="P-loop containing nucleoside triphosphate hydrolases"/>
    <property type="match status" value="1"/>
</dbReference>